<dbReference type="PANTHER" id="PTHR15976">
    <property type="entry name" value="CONSTITUTIVE COACTIVATOR OF PEROXISOME PROLIFERATOR-ACTIVATED RECEPTOR GAMMA"/>
    <property type="match status" value="1"/>
</dbReference>
<dbReference type="InterPro" id="IPR029060">
    <property type="entry name" value="PIN-like_dom_sf"/>
</dbReference>
<reference evidence="4" key="2">
    <citation type="submission" date="2018-07" db="EMBL/GenBank/DDBJ databases">
        <authorList>
            <person name="Quirk P.G."/>
            <person name="Krulwich T.A."/>
        </authorList>
    </citation>
    <scope>NUCLEOTIDE SEQUENCE</scope>
</reference>
<sequence length="231" mass="26519">MGIPDLHKFINDTNQVENACTSVNIIHCIKNHNTERGETLIAIDLEGLLNTFTNKYQNVCGIRSDVFLQKTRKFFKRFVSAGARLAFFGDGPIVYKTQETWFNKKQNKYNQRLKLFDRMNENGLIAVQNIKYMTPPNSLIKSLLREVAKDFGPLIISTEYECDTVLAAYATKNNAYAVLTDDTDFLLYPGNWKVWFIKDLDKINFNILQYDPAILRNTLGLAELQMPLFAA</sequence>
<dbReference type="EMBL" id="UFQT01000894">
    <property type="protein sequence ID" value="SSX27870.1"/>
    <property type="molecule type" value="Genomic_DNA"/>
</dbReference>
<dbReference type="VEuPathDB" id="VectorBase:CSON013631"/>
<name>A0A336MD79_CULSO</name>
<protein>
    <submittedName>
        <fullName evidence="3">CSON013631 protein</fullName>
    </submittedName>
    <submittedName>
        <fullName evidence="4">CSON014910 protein</fullName>
    </submittedName>
</protein>
<dbReference type="SUPFAM" id="SSF88723">
    <property type="entry name" value="PIN domain-like"/>
    <property type="match status" value="1"/>
</dbReference>
<feature type="domain" description="Asteroid" evidence="2">
    <location>
        <begin position="155"/>
        <end position="225"/>
    </location>
</feature>
<dbReference type="Pfam" id="PF12813">
    <property type="entry name" value="XPG_I_2"/>
    <property type="match status" value="1"/>
</dbReference>
<dbReference type="InterPro" id="IPR026784">
    <property type="entry name" value="Coact_PPARg"/>
</dbReference>
<organism evidence="4">
    <name type="scientific">Culicoides sonorensis</name>
    <name type="common">Biting midge</name>
    <dbReference type="NCBI Taxonomy" id="179676"/>
    <lineage>
        <taxon>Eukaryota</taxon>
        <taxon>Metazoa</taxon>
        <taxon>Ecdysozoa</taxon>
        <taxon>Arthropoda</taxon>
        <taxon>Hexapoda</taxon>
        <taxon>Insecta</taxon>
        <taxon>Pterygota</taxon>
        <taxon>Neoptera</taxon>
        <taxon>Endopterygota</taxon>
        <taxon>Diptera</taxon>
        <taxon>Nematocera</taxon>
        <taxon>Chironomoidea</taxon>
        <taxon>Ceratopogonidae</taxon>
        <taxon>Ceratopogoninae</taxon>
        <taxon>Culicoides</taxon>
        <taxon>Monoculicoides</taxon>
    </lineage>
</organism>
<dbReference type="EMBL" id="UFQT01000696">
    <property type="protein sequence ID" value="SSX26622.1"/>
    <property type="molecule type" value="Genomic_DNA"/>
</dbReference>
<dbReference type="EMBL" id="UFQS01000696">
    <property type="protein sequence ID" value="SSX06268.1"/>
    <property type="molecule type" value="Genomic_DNA"/>
</dbReference>
<evidence type="ECO:0000256" key="1">
    <source>
        <dbReference type="ARBA" id="ARBA00009495"/>
    </source>
</evidence>
<comment type="similarity">
    <text evidence="1">Belongs to the constitutive coactivator of PPAR-gamma family.</text>
</comment>
<accession>A0A336MD79</accession>
<evidence type="ECO:0000313" key="3">
    <source>
        <dbReference type="EMBL" id="SSX06268.1"/>
    </source>
</evidence>
<dbReference type="VEuPathDB" id="VectorBase:CSON014910"/>
<reference evidence="3" key="1">
    <citation type="submission" date="2018-04" db="EMBL/GenBank/DDBJ databases">
        <authorList>
            <person name="Go L.Y."/>
            <person name="Mitchell J.A."/>
        </authorList>
    </citation>
    <scope>NUCLEOTIDE SEQUENCE</scope>
    <source>
        <tissue evidence="3">Whole organism</tissue>
    </source>
</reference>
<dbReference type="AlphaFoldDB" id="A0A336MD79"/>
<dbReference type="PANTHER" id="PTHR15976:SF16">
    <property type="entry name" value="ASTEROID DOMAIN-CONTAINING PROTEIN"/>
    <property type="match status" value="1"/>
</dbReference>
<proteinExistence type="inferred from homology"/>
<gene>
    <name evidence="4" type="primary">CSON014910</name>
    <name evidence="3" type="synonym">CSON013631</name>
</gene>
<dbReference type="EMBL" id="UFQS01000894">
    <property type="protein sequence ID" value="SSX07530.1"/>
    <property type="molecule type" value="Genomic_DNA"/>
</dbReference>
<dbReference type="InterPro" id="IPR039436">
    <property type="entry name" value="Asteroid_dom"/>
</dbReference>
<dbReference type="GO" id="GO:0005634">
    <property type="term" value="C:nucleus"/>
    <property type="evidence" value="ECO:0007669"/>
    <property type="project" value="TreeGrafter"/>
</dbReference>
<evidence type="ECO:0000313" key="4">
    <source>
        <dbReference type="EMBL" id="SSX27870.1"/>
    </source>
</evidence>
<dbReference type="Gene3D" id="3.40.50.1010">
    <property type="entry name" value="5'-nuclease"/>
    <property type="match status" value="1"/>
</dbReference>
<evidence type="ECO:0000259" key="2">
    <source>
        <dbReference type="Pfam" id="PF12813"/>
    </source>
</evidence>